<dbReference type="Proteomes" id="UP000639403">
    <property type="component" value="Unassembled WGS sequence"/>
</dbReference>
<keyword evidence="5 8" id="KW-0560">Oxidoreductase</keyword>
<name>A0A8H7NX47_9APHY</name>
<dbReference type="PANTHER" id="PTHR46206">
    <property type="entry name" value="CYTOCHROME P450"/>
    <property type="match status" value="1"/>
</dbReference>
<comment type="cofactor">
    <cofactor evidence="1 7">
        <name>heme</name>
        <dbReference type="ChEBI" id="CHEBI:30413"/>
    </cofactor>
</comment>
<dbReference type="SUPFAM" id="SSF48264">
    <property type="entry name" value="Cytochrome P450"/>
    <property type="match status" value="1"/>
</dbReference>
<comment type="pathway">
    <text evidence="2">Secondary metabolite biosynthesis.</text>
</comment>
<evidence type="ECO:0000256" key="2">
    <source>
        <dbReference type="ARBA" id="ARBA00005179"/>
    </source>
</evidence>
<dbReference type="Pfam" id="PF00067">
    <property type="entry name" value="p450"/>
    <property type="match status" value="1"/>
</dbReference>
<keyword evidence="4 7" id="KW-0479">Metal-binding</keyword>
<evidence type="ECO:0000313" key="11">
    <source>
        <dbReference type="Proteomes" id="UP000639403"/>
    </source>
</evidence>
<dbReference type="GO" id="GO:0020037">
    <property type="term" value="F:heme binding"/>
    <property type="evidence" value="ECO:0007669"/>
    <property type="project" value="InterPro"/>
</dbReference>
<dbReference type="CDD" id="cd11041">
    <property type="entry name" value="CYP503A1-like"/>
    <property type="match status" value="1"/>
</dbReference>
<dbReference type="GO" id="GO:0004497">
    <property type="term" value="F:monooxygenase activity"/>
    <property type="evidence" value="ECO:0007669"/>
    <property type="project" value="UniProtKB-KW"/>
</dbReference>
<evidence type="ECO:0000256" key="8">
    <source>
        <dbReference type="RuleBase" id="RU000461"/>
    </source>
</evidence>
<dbReference type="AlphaFoldDB" id="A0A8H7NX47"/>
<dbReference type="InterPro" id="IPR036396">
    <property type="entry name" value="Cyt_P450_sf"/>
</dbReference>
<evidence type="ECO:0000256" key="1">
    <source>
        <dbReference type="ARBA" id="ARBA00001971"/>
    </source>
</evidence>
<keyword evidence="9" id="KW-1133">Transmembrane helix</keyword>
<dbReference type="InterPro" id="IPR001128">
    <property type="entry name" value="Cyt_P450"/>
</dbReference>
<dbReference type="EMBL" id="JADOXO010000262">
    <property type="protein sequence ID" value="KAF9807746.1"/>
    <property type="molecule type" value="Genomic_DNA"/>
</dbReference>
<reference evidence="10" key="1">
    <citation type="submission" date="2020-11" db="EMBL/GenBank/DDBJ databases">
        <authorList>
            <person name="Koelle M."/>
            <person name="Horta M.A.C."/>
            <person name="Nowrousian M."/>
            <person name="Ohm R.A."/>
            <person name="Benz P."/>
            <person name="Pilgard A."/>
        </authorList>
    </citation>
    <scope>NUCLEOTIDE SEQUENCE</scope>
    <source>
        <strain evidence="10">FPRL280</strain>
    </source>
</reference>
<dbReference type="GO" id="GO:0016705">
    <property type="term" value="F:oxidoreductase activity, acting on paired donors, with incorporation or reduction of molecular oxygen"/>
    <property type="evidence" value="ECO:0007669"/>
    <property type="project" value="InterPro"/>
</dbReference>
<comment type="caution">
    <text evidence="10">The sequence shown here is derived from an EMBL/GenBank/DDBJ whole genome shotgun (WGS) entry which is preliminary data.</text>
</comment>
<dbReference type="GO" id="GO:0005506">
    <property type="term" value="F:iron ion binding"/>
    <property type="evidence" value="ECO:0007669"/>
    <property type="project" value="InterPro"/>
</dbReference>
<evidence type="ECO:0000256" key="4">
    <source>
        <dbReference type="ARBA" id="ARBA00022723"/>
    </source>
</evidence>
<keyword evidence="8" id="KW-0503">Monooxygenase</keyword>
<accession>A0A8H7NX47</accession>
<evidence type="ECO:0008006" key="12">
    <source>
        <dbReference type="Google" id="ProtNLM"/>
    </source>
</evidence>
<evidence type="ECO:0000256" key="6">
    <source>
        <dbReference type="ARBA" id="ARBA00023004"/>
    </source>
</evidence>
<dbReference type="InterPro" id="IPR017972">
    <property type="entry name" value="Cyt_P450_CS"/>
</dbReference>
<keyword evidence="6 7" id="KW-0408">Iron</keyword>
<sequence length="635" mass="70687">MSGSLATYALLALPVLYVLVTLLVPPQRNLRHIPTVGGPSNSFLAWIGALRYVSHSAEILREGYAKWSSFRALRRDARRTAQCVCRGGVYKGGVFKHAEPGGWCVVVTGSRKIEELHRAADDELSFIAATNETLQVPYTLGPNVASNLYHVPIVRSQLTRALPVLFPELRDEIVCAFGDAVGMPEEWKAVPAMEVVMDVVARTSNRLFVGLPLCRNADYCELNKQFTIDVFTGAAIINLFPSVLKPIARRLLTKVPQRIARGMKHLQPMIEERFHLIEEHGNDSPDKPNDLLQWLMDAAQGEERTMRALVLRVLTVNIAAIHTSSLCLQTFINALYLLAAYPQYIAPLRAEVEAVVESEGWTKAAMNKMRKVDSFLKESNRFTGLGAKSMTRLALKDFTFSDGTFIPAGTTISAPAHAVHFDEDIWPNADVFDPFRFSSLREEEGEGAKHQMVSTSLDYIPFGHGRHACPGRFFAANELKAMLAHVAVTYDVKMEKDGVLPPSMWFGTALVPNRKAQSRFREDTKSKVCPKLQSTPAVVHASGQATSLSSLAMAAMVDLVVSLIQMHYLWTSRTRTDHLINTLLMYIVYDGIELGVVELVQRGHQSPYEGDKPCKVRHMYRFASADDTDHHDVVL</sequence>
<evidence type="ECO:0000256" key="3">
    <source>
        <dbReference type="ARBA" id="ARBA00010617"/>
    </source>
</evidence>
<protein>
    <recommendedName>
        <fullName evidence="12">Cytochrome P450</fullName>
    </recommendedName>
</protein>
<evidence type="ECO:0000256" key="7">
    <source>
        <dbReference type="PIRSR" id="PIRSR602403-1"/>
    </source>
</evidence>
<evidence type="ECO:0000256" key="5">
    <source>
        <dbReference type="ARBA" id="ARBA00023002"/>
    </source>
</evidence>
<dbReference type="PRINTS" id="PR00465">
    <property type="entry name" value="EP450IV"/>
</dbReference>
<dbReference type="InterPro" id="IPR002403">
    <property type="entry name" value="Cyt_P450_E_grp-IV"/>
</dbReference>
<organism evidence="10 11">
    <name type="scientific">Rhodonia placenta</name>
    <dbReference type="NCBI Taxonomy" id="104341"/>
    <lineage>
        <taxon>Eukaryota</taxon>
        <taxon>Fungi</taxon>
        <taxon>Dikarya</taxon>
        <taxon>Basidiomycota</taxon>
        <taxon>Agaricomycotina</taxon>
        <taxon>Agaricomycetes</taxon>
        <taxon>Polyporales</taxon>
        <taxon>Adustoporiaceae</taxon>
        <taxon>Rhodonia</taxon>
    </lineage>
</organism>
<keyword evidence="9" id="KW-0472">Membrane</keyword>
<keyword evidence="9" id="KW-0812">Transmembrane</keyword>
<dbReference type="Gene3D" id="1.10.630.10">
    <property type="entry name" value="Cytochrome P450"/>
    <property type="match status" value="1"/>
</dbReference>
<feature type="transmembrane region" description="Helical" evidence="9">
    <location>
        <begin position="6"/>
        <end position="24"/>
    </location>
</feature>
<reference evidence="10" key="2">
    <citation type="journal article" name="Front. Microbiol.">
        <title>Degradative Capacity of Two Strains of Rhodonia placenta: From Phenotype to Genotype.</title>
        <authorList>
            <person name="Kolle M."/>
            <person name="Horta M.A.C."/>
            <person name="Nowrousian M."/>
            <person name="Ohm R.A."/>
            <person name="Benz J.P."/>
            <person name="Pilgard A."/>
        </authorList>
    </citation>
    <scope>NUCLEOTIDE SEQUENCE</scope>
    <source>
        <strain evidence="10">FPRL280</strain>
    </source>
</reference>
<feature type="binding site" description="axial binding residue" evidence="7">
    <location>
        <position position="469"/>
    </location>
    <ligand>
        <name>heme</name>
        <dbReference type="ChEBI" id="CHEBI:30413"/>
    </ligand>
    <ligandPart>
        <name>Fe</name>
        <dbReference type="ChEBI" id="CHEBI:18248"/>
    </ligandPart>
</feature>
<dbReference type="PROSITE" id="PS00086">
    <property type="entry name" value="CYTOCHROME_P450"/>
    <property type="match status" value="1"/>
</dbReference>
<gene>
    <name evidence="10" type="ORF">IEO21_08081</name>
</gene>
<evidence type="ECO:0000256" key="9">
    <source>
        <dbReference type="SAM" id="Phobius"/>
    </source>
</evidence>
<comment type="similarity">
    <text evidence="3 8">Belongs to the cytochrome P450 family.</text>
</comment>
<keyword evidence="7 8" id="KW-0349">Heme</keyword>
<proteinExistence type="inferred from homology"/>
<evidence type="ECO:0000313" key="10">
    <source>
        <dbReference type="EMBL" id="KAF9807746.1"/>
    </source>
</evidence>